<keyword evidence="3" id="KW-1185">Reference proteome</keyword>
<feature type="compositionally biased region" description="Pro residues" evidence="1">
    <location>
        <begin position="8"/>
        <end position="17"/>
    </location>
</feature>
<protein>
    <submittedName>
        <fullName evidence="2">Uncharacterized protein</fullName>
    </submittedName>
</protein>
<dbReference type="Proteomes" id="UP000823749">
    <property type="component" value="Chromosome 10"/>
</dbReference>
<evidence type="ECO:0000313" key="2">
    <source>
        <dbReference type="EMBL" id="KAG5528983.1"/>
    </source>
</evidence>
<comment type="caution">
    <text evidence="2">The sequence shown here is derived from an EMBL/GenBank/DDBJ whole genome shotgun (WGS) entry which is preliminary data.</text>
</comment>
<reference evidence="2" key="1">
    <citation type="submission" date="2020-08" db="EMBL/GenBank/DDBJ databases">
        <title>Plant Genome Project.</title>
        <authorList>
            <person name="Zhang R.-G."/>
        </authorList>
    </citation>
    <scope>NUCLEOTIDE SEQUENCE</scope>
    <source>
        <strain evidence="2">WSP0</strain>
        <tissue evidence="2">Leaf</tissue>
    </source>
</reference>
<gene>
    <name evidence="2" type="ORF">RHGRI_029595</name>
</gene>
<dbReference type="AlphaFoldDB" id="A0AAV6IK28"/>
<proteinExistence type="predicted"/>
<dbReference type="EMBL" id="JACTNZ010000010">
    <property type="protein sequence ID" value="KAG5528983.1"/>
    <property type="molecule type" value="Genomic_DNA"/>
</dbReference>
<name>A0AAV6IK28_9ERIC</name>
<evidence type="ECO:0000256" key="1">
    <source>
        <dbReference type="SAM" id="MobiDB-lite"/>
    </source>
</evidence>
<organism evidence="2 3">
    <name type="scientific">Rhododendron griersonianum</name>
    <dbReference type="NCBI Taxonomy" id="479676"/>
    <lineage>
        <taxon>Eukaryota</taxon>
        <taxon>Viridiplantae</taxon>
        <taxon>Streptophyta</taxon>
        <taxon>Embryophyta</taxon>
        <taxon>Tracheophyta</taxon>
        <taxon>Spermatophyta</taxon>
        <taxon>Magnoliopsida</taxon>
        <taxon>eudicotyledons</taxon>
        <taxon>Gunneridae</taxon>
        <taxon>Pentapetalae</taxon>
        <taxon>asterids</taxon>
        <taxon>Ericales</taxon>
        <taxon>Ericaceae</taxon>
        <taxon>Ericoideae</taxon>
        <taxon>Rhodoreae</taxon>
        <taxon>Rhododendron</taxon>
    </lineage>
</organism>
<evidence type="ECO:0000313" key="3">
    <source>
        <dbReference type="Proteomes" id="UP000823749"/>
    </source>
</evidence>
<feature type="region of interest" description="Disordered" evidence="1">
    <location>
        <begin position="1"/>
        <end position="23"/>
    </location>
</feature>
<sequence>MRVRPLQPLRPPPPPQHPPHRRRPCLLLAPIYSHRLDLLIKRLEKLKARN</sequence>
<accession>A0AAV6IK28</accession>